<name>A0A397TJD7_9GLOM</name>
<keyword evidence="2" id="KW-1185">Reference proteome</keyword>
<dbReference type="EMBL" id="QKYT01000035">
    <property type="protein sequence ID" value="RIA97056.1"/>
    <property type="molecule type" value="Genomic_DNA"/>
</dbReference>
<proteinExistence type="predicted"/>
<dbReference type="AlphaFoldDB" id="A0A397TJD7"/>
<sequence length="49" mass="5678">MVNDRSEKLDDINREKLIEFVFAAQVPDGRSRPGDMVDVSQPYLELRDI</sequence>
<dbReference type="Proteomes" id="UP000265703">
    <property type="component" value="Unassembled WGS sequence"/>
</dbReference>
<reference evidence="1 2" key="1">
    <citation type="submission" date="2018-06" db="EMBL/GenBank/DDBJ databases">
        <title>Comparative genomics reveals the genomic features of Rhizophagus irregularis, R. cerebriforme, R. diaphanum and Gigaspora rosea, and their symbiotic lifestyle signature.</title>
        <authorList>
            <person name="Morin E."/>
            <person name="San Clemente H."/>
            <person name="Chen E.C.H."/>
            <person name="De La Providencia I."/>
            <person name="Hainaut M."/>
            <person name="Kuo A."/>
            <person name="Kohler A."/>
            <person name="Murat C."/>
            <person name="Tang N."/>
            <person name="Roy S."/>
            <person name="Loubradou J."/>
            <person name="Henrissat B."/>
            <person name="Grigoriev I.V."/>
            <person name="Corradi N."/>
            <person name="Roux C."/>
            <person name="Martin F.M."/>
        </authorList>
    </citation>
    <scope>NUCLEOTIDE SEQUENCE [LARGE SCALE GENOMIC DNA]</scope>
    <source>
        <strain evidence="1 2">DAOM 227022</strain>
    </source>
</reference>
<evidence type="ECO:0000313" key="2">
    <source>
        <dbReference type="Proteomes" id="UP000265703"/>
    </source>
</evidence>
<protein>
    <submittedName>
        <fullName evidence="1">Uncharacterized protein</fullName>
    </submittedName>
</protein>
<gene>
    <name evidence="1" type="ORF">C1645_814571</name>
</gene>
<accession>A0A397TJD7</accession>
<comment type="caution">
    <text evidence="1">The sequence shown here is derived from an EMBL/GenBank/DDBJ whole genome shotgun (WGS) entry which is preliminary data.</text>
</comment>
<evidence type="ECO:0000313" key="1">
    <source>
        <dbReference type="EMBL" id="RIA97056.1"/>
    </source>
</evidence>
<organism evidence="1 2">
    <name type="scientific">Glomus cerebriforme</name>
    <dbReference type="NCBI Taxonomy" id="658196"/>
    <lineage>
        <taxon>Eukaryota</taxon>
        <taxon>Fungi</taxon>
        <taxon>Fungi incertae sedis</taxon>
        <taxon>Mucoromycota</taxon>
        <taxon>Glomeromycotina</taxon>
        <taxon>Glomeromycetes</taxon>
        <taxon>Glomerales</taxon>
        <taxon>Glomeraceae</taxon>
        <taxon>Glomus</taxon>
    </lineage>
</organism>